<dbReference type="InterPro" id="IPR008979">
    <property type="entry name" value="Galactose-bd-like_sf"/>
</dbReference>
<evidence type="ECO:0000313" key="2">
    <source>
        <dbReference type="EnsemblMetazoa" id="HelroP177648"/>
    </source>
</evidence>
<dbReference type="SUPFAM" id="SSF49785">
    <property type="entry name" value="Galactose-binding domain-like"/>
    <property type="match status" value="1"/>
</dbReference>
<dbReference type="OrthoDB" id="6102375at2759"/>
<accession>T1FC04</accession>
<dbReference type="InParanoid" id="T1FC04"/>
<dbReference type="AlphaFoldDB" id="T1FC04"/>
<dbReference type="HOGENOM" id="CLU_070429_0_0_1"/>
<organism evidence="2 3">
    <name type="scientific">Helobdella robusta</name>
    <name type="common">Californian leech</name>
    <dbReference type="NCBI Taxonomy" id="6412"/>
    <lineage>
        <taxon>Eukaryota</taxon>
        <taxon>Metazoa</taxon>
        <taxon>Spiralia</taxon>
        <taxon>Lophotrochozoa</taxon>
        <taxon>Annelida</taxon>
        <taxon>Clitellata</taxon>
        <taxon>Hirudinea</taxon>
        <taxon>Rhynchobdellida</taxon>
        <taxon>Glossiphoniidae</taxon>
        <taxon>Helobdella</taxon>
    </lineage>
</organism>
<reference evidence="1 3" key="2">
    <citation type="journal article" date="2013" name="Nature">
        <title>Insights into bilaterian evolution from three spiralian genomes.</title>
        <authorList>
            <person name="Simakov O."/>
            <person name="Marletaz F."/>
            <person name="Cho S.J."/>
            <person name="Edsinger-Gonzales E."/>
            <person name="Havlak P."/>
            <person name="Hellsten U."/>
            <person name="Kuo D.H."/>
            <person name="Larsson T."/>
            <person name="Lv J."/>
            <person name="Arendt D."/>
            <person name="Savage R."/>
            <person name="Osoegawa K."/>
            <person name="de Jong P."/>
            <person name="Grimwood J."/>
            <person name="Chapman J.A."/>
            <person name="Shapiro H."/>
            <person name="Aerts A."/>
            <person name="Otillar R.P."/>
            <person name="Terry A.Y."/>
            <person name="Boore J.L."/>
            <person name="Grigoriev I.V."/>
            <person name="Lindberg D.R."/>
            <person name="Seaver E.C."/>
            <person name="Weisblat D.A."/>
            <person name="Putnam N.H."/>
            <person name="Rokhsar D.S."/>
        </authorList>
    </citation>
    <scope>NUCLEOTIDE SEQUENCE</scope>
</reference>
<sequence length="243" mass="27495">MNSTYKKQNTLTLREFDMSAGLMVDGVRDPTPRHGHCAHTNQSLTDPNWIQVDMEREYQVDYVALLSRDTISEYVRLRLSNFIIGLTSSSAAVEPPIRGQYPLCATYPGDVPVASRVILQCNANLPAYRYIIAHQAAGASDGYFSVCELEAYEALLATEKMWTSKNNQQLLNYIFMEFEADRPSLCVGQCMKVGAYNCDSFNFNYLLRICQLNQHRNGFLIGNLVTEPGWTFWNATYAHIGSF</sequence>
<dbReference type="Gene3D" id="2.60.120.260">
    <property type="entry name" value="Galactose-binding domain-like"/>
    <property type="match status" value="1"/>
</dbReference>
<evidence type="ECO:0000313" key="3">
    <source>
        <dbReference type="Proteomes" id="UP000015101"/>
    </source>
</evidence>
<gene>
    <name evidence="2" type="primary">20206353</name>
    <name evidence="1" type="ORF">HELRODRAFT_177648</name>
</gene>
<dbReference type="Proteomes" id="UP000015101">
    <property type="component" value="Unassembled WGS sequence"/>
</dbReference>
<dbReference type="EnsemblMetazoa" id="HelroT177648">
    <property type="protein sequence ID" value="HelroP177648"/>
    <property type="gene ID" value="HelroG177648"/>
</dbReference>
<dbReference type="InterPro" id="IPR051941">
    <property type="entry name" value="BG_Antigen-Binding_Lectin"/>
</dbReference>
<reference evidence="3" key="1">
    <citation type="submission" date="2012-12" db="EMBL/GenBank/DDBJ databases">
        <authorList>
            <person name="Hellsten U."/>
            <person name="Grimwood J."/>
            <person name="Chapman J.A."/>
            <person name="Shapiro H."/>
            <person name="Aerts A."/>
            <person name="Otillar R.P."/>
            <person name="Terry A.Y."/>
            <person name="Boore J.L."/>
            <person name="Simakov O."/>
            <person name="Marletaz F."/>
            <person name="Cho S.-J."/>
            <person name="Edsinger-Gonzales E."/>
            <person name="Havlak P."/>
            <person name="Kuo D.-H."/>
            <person name="Larsson T."/>
            <person name="Lv J."/>
            <person name="Arendt D."/>
            <person name="Savage R."/>
            <person name="Osoegawa K."/>
            <person name="de Jong P."/>
            <person name="Lindberg D.R."/>
            <person name="Seaver E.C."/>
            <person name="Weisblat D.A."/>
            <person name="Putnam N.H."/>
            <person name="Grigoriev I.V."/>
            <person name="Rokhsar D.S."/>
        </authorList>
    </citation>
    <scope>NUCLEOTIDE SEQUENCE</scope>
</reference>
<reference evidence="2" key="3">
    <citation type="submission" date="2015-06" db="UniProtKB">
        <authorList>
            <consortium name="EnsemblMetazoa"/>
        </authorList>
    </citation>
    <scope>IDENTIFICATION</scope>
</reference>
<protein>
    <recommendedName>
        <fullName evidence="4">Apple domain-containing protein</fullName>
    </recommendedName>
</protein>
<dbReference type="CTD" id="20206353"/>
<proteinExistence type="predicted"/>
<evidence type="ECO:0000313" key="1">
    <source>
        <dbReference type="EMBL" id="ESN97977.1"/>
    </source>
</evidence>
<dbReference type="RefSeq" id="XP_009024043.1">
    <property type="nucleotide sequence ID" value="XM_009025795.1"/>
</dbReference>
<evidence type="ECO:0008006" key="4">
    <source>
        <dbReference type="Google" id="ProtNLM"/>
    </source>
</evidence>
<dbReference type="PANTHER" id="PTHR45713:SF6">
    <property type="entry name" value="F5_8 TYPE C DOMAIN-CONTAINING PROTEIN"/>
    <property type="match status" value="1"/>
</dbReference>
<name>T1FC04_HELRO</name>
<dbReference type="PANTHER" id="PTHR45713">
    <property type="entry name" value="FTP DOMAIN-CONTAINING PROTEIN"/>
    <property type="match status" value="1"/>
</dbReference>
<dbReference type="GeneID" id="20206353"/>
<dbReference type="EMBL" id="KB097269">
    <property type="protein sequence ID" value="ESN97977.1"/>
    <property type="molecule type" value="Genomic_DNA"/>
</dbReference>
<dbReference type="KEGG" id="hro:HELRODRAFT_177648"/>
<dbReference type="EMBL" id="AMQM01006116">
    <property type="status" value="NOT_ANNOTATED_CDS"/>
    <property type="molecule type" value="Genomic_DNA"/>
</dbReference>
<keyword evidence="3" id="KW-1185">Reference proteome</keyword>